<keyword evidence="5" id="KW-0274">FAD</keyword>
<name>A0ABN0SPT9_9MICO</name>
<keyword evidence="11" id="KW-1185">Reference proteome</keyword>
<dbReference type="PIRSF" id="PIRSF000362">
    <property type="entry name" value="FNR"/>
    <property type="match status" value="1"/>
</dbReference>
<comment type="similarity">
    <text evidence="2">Belongs to the ferredoxin--NADP reductase type 1 family.</text>
</comment>
<dbReference type="InterPro" id="IPR023753">
    <property type="entry name" value="FAD/NAD-binding_dom"/>
</dbReference>
<keyword evidence="4" id="KW-0285">Flavoprotein</keyword>
<evidence type="ECO:0000256" key="8">
    <source>
        <dbReference type="ARBA" id="ARBA00047776"/>
    </source>
</evidence>
<dbReference type="InterPro" id="IPR055275">
    <property type="entry name" value="Ferredox_Rdtase"/>
</dbReference>
<sequence>MTRPFRVAIVGAGPAGIYAADLLTKAERDFEVSIDLFERLPTPFGLVRYGVAPDHPRIKGIINALIKVLDRGDIRMFSNVDYGVDITLDELTDRYDAVIFSTGCFVDASLDIPGVDLPGSYGAADFVNWYDAHPDVSQDWPLEAEQVAVIGNGNVALDVARVLAKQADDMQVTEIPDHVYEGLKSSKVTDVHVFGRRGPAQAKFTPLELRELGHVADVDVIVYPEDFEFDEGSMEAIESSNQVKQVAKTLTDFTMREPTGAKRRLHLHFLHAPAEILGDGKVEGLRTERQELDGTGNVRGTGEFVDWPVQAVYRAVGYAGSALPQLPFDPRRGVIPNHEGRVVDAVDQSEAAESDVVAGVYSTGWIKRGPVGLIGHTKGDALETITHILADRAAGVLAEPVAPAEDSIVELLESKGVEFVDWQGYHRLDAAERAAGALEGRERVKIATREGMLAAARDHAATASAPVSGH</sequence>
<evidence type="ECO:0000256" key="6">
    <source>
        <dbReference type="ARBA" id="ARBA00022857"/>
    </source>
</evidence>
<dbReference type="PANTHER" id="PTHR48467">
    <property type="entry name" value="GLUTAMATE SYNTHASE 1 [NADH], CHLOROPLASTIC-LIKE"/>
    <property type="match status" value="1"/>
</dbReference>
<dbReference type="RefSeq" id="WP_131248330.1">
    <property type="nucleotide sequence ID" value="NZ_BAAAAF010000009.1"/>
</dbReference>
<evidence type="ECO:0000259" key="9">
    <source>
        <dbReference type="Pfam" id="PF07992"/>
    </source>
</evidence>
<dbReference type="InterPro" id="IPR036188">
    <property type="entry name" value="FAD/NAD-bd_sf"/>
</dbReference>
<dbReference type="Proteomes" id="UP001498238">
    <property type="component" value="Unassembled WGS sequence"/>
</dbReference>
<reference evidence="10 11" key="1">
    <citation type="submission" date="2024-01" db="EMBL/GenBank/DDBJ databases">
        <title>Characterization of antibiotic resistant novel bacterial strains and their environmental applications.</title>
        <authorList>
            <person name="Manzoor S."/>
            <person name="Abbas S."/>
            <person name="Arshad M."/>
            <person name="Ahmed I."/>
        </authorList>
    </citation>
    <scope>NUCLEOTIDE SEQUENCE [LARGE SCALE GENOMIC DNA]</scope>
    <source>
        <strain evidence="10 11">NCCP-602</strain>
    </source>
</reference>
<comment type="caution">
    <text evidence="10">The sequence shown here is derived from an EMBL/GenBank/DDBJ whole genome shotgun (WGS) entry which is preliminary data.</text>
</comment>
<dbReference type="PANTHER" id="PTHR48467:SF1">
    <property type="entry name" value="GLUTAMATE SYNTHASE 1 [NADH], CHLOROPLASTIC-LIKE"/>
    <property type="match status" value="1"/>
</dbReference>
<feature type="domain" description="FAD/NAD(P)-binding" evidence="9">
    <location>
        <begin position="5"/>
        <end position="183"/>
    </location>
</feature>
<accession>A0ABN0SPT9</accession>
<dbReference type="Gene3D" id="3.40.50.720">
    <property type="entry name" value="NAD(P)-binding Rossmann-like Domain"/>
    <property type="match status" value="1"/>
</dbReference>
<evidence type="ECO:0000256" key="2">
    <source>
        <dbReference type="ARBA" id="ARBA00008312"/>
    </source>
</evidence>
<evidence type="ECO:0000256" key="4">
    <source>
        <dbReference type="ARBA" id="ARBA00022630"/>
    </source>
</evidence>
<evidence type="ECO:0000313" key="10">
    <source>
        <dbReference type="EMBL" id="GAA0036456.1"/>
    </source>
</evidence>
<dbReference type="EMBL" id="BAAAAF010000009">
    <property type="protein sequence ID" value="GAA0036456.1"/>
    <property type="molecule type" value="Genomic_DNA"/>
</dbReference>
<dbReference type="EC" id="1.18.1.2" evidence="3"/>
<evidence type="ECO:0000256" key="1">
    <source>
        <dbReference type="ARBA" id="ARBA00001974"/>
    </source>
</evidence>
<keyword evidence="7" id="KW-0560">Oxidoreductase</keyword>
<proteinExistence type="inferred from homology"/>
<protein>
    <recommendedName>
        <fullName evidence="3">ferredoxin--NADP(+) reductase</fullName>
        <ecNumber evidence="3">1.18.1.2</ecNumber>
    </recommendedName>
</protein>
<dbReference type="PRINTS" id="PR00419">
    <property type="entry name" value="ADXRDTASE"/>
</dbReference>
<evidence type="ECO:0000313" key="11">
    <source>
        <dbReference type="Proteomes" id="UP001498238"/>
    </source>
</evidence>
<gene>
    <name evidence="10" type="ORF">NCCP602_24170</name>
</gene>
<organism evidence="10 11">
    <name type="scientific">Brevibacterium metallidurans</name>
    <dbReference type="NCBI Taxonomy" id="1482676"/>
    <lineage>
        <taxon>Bacteria</taxon>
        <taxon>Bacillati</taxon>
        <taxon>Actinomycetota</taxon>
        <taxon>Actinomycetes</taxon>
        <taxon>Micrococcales</taxon>
        <taxon>Brevibacteriaceae</taxon>
        <taxon>Brevibacterium</taxon>
    </lineage>
</organism>
<comment type="cofactor">
    <cofactor evidence="1">
        <name>FAD</name>
        <dbReference type="ChEBI" id="CHEBI:57692"/>
    </cofactor>
</comment>
<keyword evidence="6" id="KW-0521">NADP</keyword>
<evidence type="ECO:0000256" key="7">
    <source>
        <dbReference type="ARBA" id="ARBA00023002"/>
    </source>
</evidence>
<evidence type="ECO:0000256" key="3">
    <source>
        <dbReference type="ARBA" id="ARBA00013223"/>
    </source>
</evidence>
<dbReference type="Pfam" id="PF07992">
    <property type="entry name" value="Pyr_redox_2"/>
    <property type="match status" value="1"/>
</dbReference>
<dbReference type="Gene3D" id="3.50.50.60">
    <property type="entry name" value="FAD/NAD(P)-binding domain"/>
    <property type="match status" value="1"/>
</dbReference>
<dbReference type="InterPro" id="IPR021163">
    <property type="entry name" value="Ferredox_Rdtase_adrenod"/>
</dbReference>
<dbReference type="SUPFAM" id="SSF51971">
    <property type="entry name" value="Nucleotide-binding domain"/>
    <property type="match status" value="2"/>
</dbReference>
<evidence type="ECO:0000256" key="5">
    <source>
        <dbReference type="ARBA" id="ARBA00022827"/>
    </source>
</evidence>
<comment type="catalytic activity">
    <reaction evidence="8">
        <text>2 reduced [2Fe-2S]-[ferredoxin] + NADP(+) + H(+) = 2 oxidized [2Fe-2S]-[ferredoxin] + NADPH</text>
        <dbReference type="Rhea" id="RHEA:20125"/>
        <dbReference type="Rhea" id="RHEA-COMP:10000"/>
        <dbReference type="Rhea" id="RHEA-COMP:10001"/>
        <dbReference type="ChEBI" id="CHEBI:15378"/>
        <dbReference type="ChEBI" id="CHEBI:33737"/>
        <dbReference type="ChEBI" id="CHEBI:33738"/>
        <dbReference type="ChEBI" id="CHEBI:57783"/>
        <dbReference type="ChEBI" id="CHEBI:58349"/>
        <dbReference type="EC" id="1.18.1.2"/>
    </reaction>
</comment>